<dbReference type="AlphaFoldDB" id="A0A6J6DGP1"/>
<proteinExistence type="inferred from homology"/>
<evidence type="ECO:0000313" key="3">
    <source>
        <dbReference type="EMBL" id="CAB4562396.1"/>
    </source>
</evidence>
<dbReference type="Pfam" id="PF00128">
    <property type="entry name" value="Alpha-amylase"/>
    <property type="match status" value="1"/>
</dbReference>
<dbReference type="InterPro" id="IPR006047">
    <property type="entry name" value="GH13_cat_dom"/>
</dbReference>
<dbReference type="PANTHER" id="PTHR10357">
    <property type="entry name" value="ALPHA-AMYLASE FAMILY MEMBER"/>
    <property type="match status" value="1"/>
</dbReference>
<protein>
    <submittedName>
        <fullName evidence="3">Unannotated protein</fullName>
    </submittedName>
</protein>
<dbReference type="SUPFAM" id="SSF51011">
    <property type="entry name" value="Glycosyl hydrolase domain"/>
    <property type="match status" value="1"/>
</dbReference>
<comment type="similarity">
    <text evidence="1">Belongs to the glycosyl hydrolase 13 family.</text>
</comment>
<dbReference type="InterPro" id="IPR006046">
    <property type="entry name" value="Alpha_amylase"/>
</dbReference>
<dbReference type="GO" id="GO:0004556">
    <property type="term" value="F:alpha-amylase activity"/>
    <property type="evidence" value="ECO:0007669"/>
    <property type="project" value="InterPro"/>
</dbReference>
<gene>
    <name evidence="3" type="ORF">UFOPK1650_00263</name>
</gene>
<dbReference type="InterPro" id="IPR017853">
    <property type="entry name" value="GH"/>
</dbReference>
<sequence length="657" mass="73799">MSPRYIFNSLVVTATALALILTTPLALQSRANQSQIDVPRTGLDREVIYFVMPDRYRNGDPSNDQGPGFDPTHTAFFHGGDLKGLTGSCDPRDAKDDGLVRLKRLGFTTIWLTPLVVQQPPTEGGAGYHGYWGVDFLNVEPRLGSNQDLERLSACAKKLGLKLVLDVVTNHTGDIVWYEGRRAYIPEKYKEIKNPAWLNDIANYHNVGDMRSCWSEGSCMRDGDFYGLDDLATEKEVVYRGFADVYGEWIKRYGFVGFRVDTARHLDNEFFKRWDPLIRTSATSRGISDFTIFGEVWETVPIELMNFVRINQIQTVLDFPFQRVAVEYAAASSGGETLRNLFEYDDYYTTANSSAQNLVTFLGNHDMGRVAFLIEGKKRNPDSELLPRVKLAHALLYLSRGIPVVYYGDEVGMTGSENGNDQRARQDMFATKVTMWKTEKRVGSEPIGSRDSFSERSHPISRYLARLAKLRSEYPALSNGQMQVRLAKGPIFALSKRDHDSSREYLVIFNNSAKTSTALIPTATRSSWREIFGKAKVSARGTSVEVVMPPLSTLVLEAKREITETRITLGGLTAKEDFLTGFQKVTASVKSDDLSRAEFFIEDGSSWRSLGVDLNRPFNVYVDPNQYSGERRVKALVVSSKGERYESKPITLSIPTP</sequence>
<name>A0A6J6DGP1_9ZZZZ</name>
<evidence type="ECO:0000259" key="2">
    <source>
        <dbReference type="SMART" id="SM00642"/>
    </source>
</evidence>
<dbReference type="SUPFAM" id="SSF51445">
    <property type="entry name" value="(Trans)glycosidases"/>
    <property type="match status" value="1"/>
</dbReference>
<dbReference type="Gene3D" id="2.60.40.1180">
    <property type="entry name" value="Golgi alpha-mannosidase II"/>
    <property type="match status" value="1"/>
</dbReference>
<reference evidence="3" key="1">
    <citation type="submission" date="2020-05" db="EMBL/GenBank/DDBJ databases">
        <authorList>
            <person name="Chiriac C."/>
            <person name="Salcher M."/>
            <person name="Ghai R."/>
            <person name="Kavagutti S V."/>
        </authorList>
    </citation>
    <scope>NUCLEOTIDE SEQUENCE</scope>
</reference>
<dbReference type="SMART" id="SM00642">
    <property type="entry name" value="Aamy"/>
    <property type="match status" value="1"/>
</dbReference>
<organism evidence="3">
    <name type="scientific">freshwater metagenome</name>
    <dbReference type="NCBI Taxonomy" id="449393"/>
    <lineage>
        <taxon>unclassified sequences</taxon>
        <taxon>metagenomes</taxon>
        <taxon>ecological metagenomes</taxon>
    </lineage>
</organism>
<dbReference type="EMBL" id="CAEZTJ010000020">
    <property type="protein sequence ID" value="CAB4562396.1"/>
    <property type="molecule type" value="Genomic_DNA"/>
</dbReference>
<dbReference type="GO" id="GO:0043169">
    <property type="term" value="F:cation binding"/>
    <property type="evidence" value="ECO:0007669"/>
    <property type="project" value="InterPro"/>
</dbReference>
<dbReference type="GO" id="GO:0005975">
    <property type="term" value="P:carbohydrate metabolic process"/>
    <property type="evidence" value="ECO:0007669"/>
    <property type="project" value="InterPro"/>
</dbReference>
<dbReference type="PRINTS" id="PR00110">
    <property type="entry name" value="ALPHAAMYLASE"/>
</dbReference>
<dbReference type="InterPro" id="IPR013780">
    <property type="entry name" value="Glyco_hydro_b"/>
</dbReference>
<feature type="domain" description="Glycosyl hydrolase family 13 catalytic" evidence="2">
    <location>
        <begin position="50"/>
        <end position="471"/>
    </location>
</feature>
<evidence type="ECO:0000256" key="1">
    <source>
        <dbReference type="ARBA" id="ARBA00008061"/>
    </source>
</evidence>
<dbReference type="Gene3D" id="3.20.20.80">
    <property type="entry name" value="Glycosidases"/>
    <property type="match status" value="1"/>
</dbReference>
<dbReference type="PANTHER" id="PTHR10357:SF209">
    <property type="entry name" value="PERIPLASMIC ALPHA-AMYLASE"/>
    <property type="match status" value="1"/>
</dbReference>
<accession>A0A6J6DGP1</accession>